<protein>
    <submittedName>
        <fullName evidence="1">Uncharacterized protein</fullName>
    </submittedName>
</protein>
<dbReference type="RefSeq" id="XP_033383139.1">
    <property type="nucleotide sequence ID" value="XM_033522067.1"/>
</dbReference>
<reference evidence="1" key="1">
    <citation type="journal article" date="2020" name="Stud. Mycol.">
        <title>101 Dothideomycetes genomes: a test case for predicting lifestyles and emergence of pathogens.</title>
        <authorList>
            <person name="Haridas S."/>
            <person name="Albert R."/>
            <person name="Binder M."/>
            <person name="Bloem J."/>
            <person name="Labutti K."/>
            <person name="Salamov A."/>
            <person name="Andreopoulos B."/>
            <person name="Baker S."/>
            <person name="Barry K."/>
            <person name="Bills G."/>
            <person name="Bluhm B."/>
            <person name="Cannon C."/>
            <person name="Castanera R."/>
            <person name="Culley D."/>
            <person name="Daum C."/>
            <person name="Ezra D."/>
            <person name="Gonzalez J."/>
            <person name="Henrissat B."/>
            <person name="Kuo A."/>
            <person name="Liang C."/>
            <person name="Lipzen A."/>
            <person name="Lutzoni F."/>
            <person name="Magnuson J."/>
            <person name="Mondo S."/>
            <person name="Nolan M."/>
            <person name="Ohm R."/>
            <person name="Pangilinan J."/>
            <person name="Park H.-J."/>
            <person name="Ramirez L."/>
            <person name="Alfaro M."/>
            <person name="Sun H."/>
            <person name="Tritt A."/>
            <person name="Yoshinaga Y."/>
            <person name="Zwiers L.-H."/>
            <person name="Turgeon B."/>
            <person name="Goodwin S."/>
            <person name="Spatafora J."/>
            <person name="Crous P."/>
            <person name="Grigoriev I."/>
        </authorList>
    </citation>
    <scope>NUCLEOTIDE SEQUENCE</scope>
    <source>
        <strain evidence="1">CBS 175.79</strain>
    </source>
</reference>
<gene>
    <name evidence="1" type="ORF">BU24DRAFT_222012</name>
</gene>
<proteinExistence type="predicted"/>
<sequence>MREKYVRKAGRRYKTRLLSSTSISPIHILSFRLFGSIYLTNVGTVRWSTIHISHRVKKTYYKLADTPVRTFTTITLESHDCSSSESPDHSHPVTPPTSSSISNFNYVNMGISKRTIGRARFSPLATVSLGQPIALRISSRGFFVQQYATVT</sequence>
<dbReference type="Proteomes" id="UP000799778">
    <property type="component" value="Unassembled WGS sequence"/>
</dbReference>
<name>A0A6A5XQ02_9PLEO</name>
<evidence type="ECO:0000313" key="2">
    <source>
        <dbReference type="Proteomes" id="UP000799778"/>
    </source>
</evidence>
<keyword evidence="2" id="KW-1185">Reference proteome</keyword>
<organism evidence="1 2">
    <name type="scientific">Aaosphaeria arxii CBS 175.79</name>
    <dbReference type="NCBI Taxonomy" id="1450172"/>
    <lineage>
        <taxon>Eukaryota</taxon>
        <taxon>Fungi</taxon>
        <taxon>Dikarya</taxon>
        <taxon>Ascomycota</taxon>
        <taxon>Pezizomycotina</taxon>
        <taxon>Dothideomycetes</taxon>
        <taxon>Pleosporomycetidae</taxon>
        <taxon>Pleosporales</taxon>
        <taxon>Pleosporales incertae sedis</taxon>
        <taxon>Aaosphaeria</taxon>
    </lineage>
</organism>
<dbReference type="AlphaFoldDB" id="A0A6A5XQ02"/>
<dbReference type="GeneID" id="54279464"/>
<evidence type="ECO:0000313" key="1">
    <source>
        <dbReference type="EMBL" id="KAF2014800.1"/>
    </source>
</evidence>
<accession>A0A6A5XQ02</accession>
<dbReference type="EMBL" id="ML978070">
    <property type="protein sequence ID" value="KAF2014800.1"/>
    <property type="molecule type" value="Genomic_DNA"/>
</dbReference>